<accession>A0A1M5UXZ8</accession>
<dbReference type="EMBL" id="LT670817">
    <property type="protein sequence ID" value="SHH67796.1"/>
    <property type="molecule type" value="Genomic_DNA"/>
</dbReference>
<sequence length="1207" mass="129653">MLAGLVLVGLTTPGICQTEAVKGEATFSAAGGYARLVLKLAEDVDSEVTTAGSILVIRFKRPVDIPIDRLSDAVPDYVGAARRDPDGSAIRLSLARKVTVNTMTAGERVFVDLLPDTWTGQPPGLPPEVVRELSDRARAAERALRLQHATADAKKRAPIRVRALVQPTFVRFVFETPDGVGVSSVLNERKLSLLFSAPLNFDLADAKVAAPSNVASIDQRIDGDSSTVEVALIGDVDVHPFREDKNYIVDVAFQPSEKPPASPLVSDASHAPAPAAPAPAAPVPSARVAAAPAAVAPVAAAPAASEKPAAEPPASRQSSEIVPPTPETSAKEAGAEIKPEQAASPAPAPETPKPARALQEPPAPAAEIPAAPAEMPKKMAAAVSEPAPEIKPADSGATVEATRDSDGFRMMFSFAAATPAALFRRADTVWLVFDSTKPIDIDPIRSKGGAVIADVSRLPLDKGQAIRIRLTRPQMPSLTSDDPGGAHWTVTFADTMQSPQPLIAVRNIADPTLANVTVPLSRPGLLHRLVDPDAGDTLLVVTAPAPIRGFLKRQDFVEFSLLESVHGVAVHPNSDDVTAEVAADKVILGRPGGLTLSAADVTAERAPAMIRPVFDLPEWHKNQQGSFIAREDALVAAAGALEPDQRTQARLDLARFYMSRGMYPEAKGVAELVLASSKPGLEDPAALMVHSVASILIGRPDQGLKDLANPLIGNNYDSQLWKALAYARQRKWPEAREKFKNVEFAITSLPIELQRIVITDAMHAALEVRDYSGAAKRSSDLDVIGVPPEQEPAISLLRGRLAEGLGHEKDALDDYRIAVDSSDRAAAAEAKLFEIALRQKRNEVSRVDALRELETDSVMWRGDGIEARALQMMARLYSDAGRYAESLTAARGATRLEPNSEGSRQAQDAAAALFADLFLGPKGDDLPPVDALGMFYEFRELTPIGRRGDEMIRRLADRLVAVDLLDQASELLQYQVDKRLEGAARAQVAARLAMVYLTNRKPDRAIAALRTTRIADLSGELRQQRLLLEGRAQSDVGRHELALDIISNISGREAIRLRSDIYWAARQWRESSEQIELYYGDRWRNFEPLNPAEKGDVIRAVVGYALAEDAIGLARFREKYAPLMSGEADRAAFETASKPAASNSAEFGEIAKMAASVDTLDGFLREMKARFPDATAKAPLPPETKADPAPTGSLPRIVGLRQVGPAR</sequence>
<feature type="compositionally biased region" description="Basic and acidic residues" evidence="2">
    <location>
        <begin position="329"/>
        <end position="339"/>
    </location>
</feature>
<feature type="repeat" description="TPR" evidence="1">
    <location>
        <begin position="867"/>
        <end position="900"/>
    </location>
</feature>
<feature type="region of interest" description="Disordered" evidence="2">
    <location>
        <begin position="375"/>
        <end position="399"/>
    </location>
</feature>
<dbReference type="Proteomes" id="UP000189796">
    <property type="component" value="Chromosome I"/>
</dbReference>
<dbReference type="PANTHER" id="PTHR48125">
    <property type="entry name" value="LP07818P1"/>
    <property type="match status" value="1"/>
</dbReference>
<dbReference type="SUPFAM" id="SSF48452">
    <property type="entry name" value="TPR-like"/>
    <property type="match status" value="1"/>
</dbReference>
<feature type="region of interest" description="Disordered" evidence="2">
    <location>
        <begin position="258"/>
        <end position="281"/>
    </location>
</feature>
<dbReference type="AlphaFoldDB" id="A0A1M5UXZ8"/>
<evidence type="ECO:0000256" key="1">
    <source>
        <dbReference type="PROSITE-ProRule" id="PRU00339"/>
    </source>
</evidence>
<feature type="compositionally biased region" description="Low complexity" evidence="2">
    <location>
        <begin position="304"/>
        <end position="315"/>
    </location>
</feature>
<reference evidence="3 4" key="1">
    <citation type="submission" date="2016-11" db="EMBL/GenBank/DDBJ databases">
        <authorList>
            <person name="Jaros S."/>
            <person name="Januszkiewicz K."/>
            <person name="Wedrychowicz H."/>
        </authorList>
    </citation>
    <scope>NUCLEOTIDE SEQUENCE [LARGE SCALE GENOMIC DNA]</scope>
    <source>
        <strain evidence="3 4">GAS138</strain>
    </source>
</reference>
<name>A0A1M5UXZ8_9BRAD</name>
<dbReference type="InterPro" id="IPR019734">
    <property type="entry name" value="TPR_rpt"/>
</dbReference>
<protein>
    <submittedName>
        <fullName evidence="3">Uncharacterized protein</fullName>
    </submittedName>
</protein>
<gene>
    <name evidence="3" type="ORF">SAMN05443248_5652</name>
</gene>
<feature type="region of interest" description="Disordered" evidence="2">
    <location>
        <begin position="1174"/>
        <end position="1207"/>
    </location>
</feature>
<feature type="compositionally biased region" description="Low complexity" evidence="2">
    <location>
        <begin position="354"/>
        <end position="363"/>
    </location>
</feature>
<dbReference type="PROSITE" id="PS50005">
    <property type="entry name" value="TPR"/>
    <property type="match status" value="1"/>
</dbReference>
<proteinExistence type="predicted"/>
<dbReference type="InterPro" id="IPR011990">
    <property type="entry name" value="TPR-like_helical_dom_sf"/>
</dbReference>
<feature type="region of interest" description="Disordered" evidence="2">
    <location>
        <begin position="304"/>
        <end position="363"/>
    </location>
</feature>
<dbReference type="PANTHER" id="PTHR48125:SF10">
    <property type="entry name" value="OS12G0136300 PROTEIN"/>
    <property type="match status" value="1"/>
</dbReference>
<evidence type="ECO:0000256" key="2">
    <source>
        <dbReference type="SAM" id="MobiDB-lite"/>
    </source>
</evidence>
<evidence type="ECO:0000313" key="4">
    <source>
        <dbReference type="Proteomes" id="UP000189796"/>
    </source>
</evidence>
<keyword evidence="1" id="KW-0802">TPR repeat</keyword>
<evidence type="ECO:0000313" key="3">
    <source>
        <dbReference type="EMBL" id="SHH67796.1"/>
    </source>
</evidence>
<organism evidence="3 4">
    <name type="scientific">Bradyrhizobium erythrophlei</name>
    <dbReference type="NCBI Taxonomy" id="1437360"/>
    <lineage>
        <taxon>Bacteria</taxon>
        <taxon>Pseudomonadati</taxon>
        <taxon>Pseudomonadota</taxon>
        <taxon>Alphaproteobacteria</taxon>
        <taxon>Hyphomicrobiales</taxon>
        <taxon>Nitrobacteraceae</taxon>
        <taxon>Bradyrhizobium</taxon>
    </lineage>
</organism>
<dbReference type="Gene3D" id="1.25.40.10">
    <property type="entry name" value="Tetratricopeptide repeat domain"/>
    <property type="match status" value="1"/>
</dbReference>